<proteinExistence type="predicted"/>
<dbReference type="AlphaFoldDB" id="A0A1B3B9R3"/>
<evidence type="ECO:0000313" key="2">
    <source>
        <dbReference type="Proteomes" id="UP000094147"/>
    </source>
</evidence>
<keyword evidence="2" id="KW-1185">Reference proteome</keyword>
<dbReference type="RefSeq" id="WP_068990096.1">
    <property type="nucleotide sequence ID" value="NZ_CP012418.1"/>
</dbReference>
<reference evidence="2" key="1">
    <citation type="submission" date="2015-08" db="EMBL/GenBank/DDBJ databases">
        <authorList>
            <person name="Kim K.M."/>
        </authorList>
    </citation>
    <scope>NUCLEOTIDE SEQUENCE [LARGE SCALE GENOMIC DNA]</scope>
    <source>
        <strain evidence="2">KCTC 23892</strain>
    </source>
</reference>
<organism evidence="1 2">
    <name type="scientific">Kangiella sediminilitoris</name>
    <dbReference type="NCBI Taxonomy" id="1144748"/>
    <lineage>
        <taxon>Bacteria</taxon>
        <taxon>Pseudomonadati</taxon>
        <taxon>Pseudomonadota</taxon>
        <taxon>Gammaproteobacteria</taxon>
        <taxon>Kangiellales</taxon>
        <taxon>Kangiellaceae</taxon>
        <taxon>Kangiella</taxon>
    </lineage>
</organism>
<dbReference type="KEGG" id="ksd:KS2013_804"/>
<protein>
    <submittedName>
        <fullName evidence="1">Uncharacterized protein</fullName>
    </submittedName>
</protein>
<dbReference type="EMBL" id="CP012418">
    <property type="protein sequence ID" value="AOE49527.1"/>
    <property type="molecule type" value="Genomic_DNA"/>
</dbReference>
<gene>
    <name evidence="1" type="ORF">KS2013_804</name>
</gene>
<sequence>MTQYKIKVEKDKKKDGKSIPKLEDKNQETIEVINGDTIKWKYKKGKTITISSNTDFSPGSGNSYSGDEEVTIEVGGATEGNNINLKYNIATSDTDETLDPVIIIKTAQFR</sequence>
<dbReference type="STRING" id="1144748.KS2013_804"/>
<dbReference type="Proteomes" id="UP000094147">
    <property type="component" value="Chromosome"/>
</dbReference>
<accession>A0A1B3B9R3</accession>
<name>A0A1B3B9R3_9GAMM</name>
<evidence type="ECO:0000313" key="1">
    <source>
        <dbReference type="EMBL" id="AOE49527.1"/>
    </source>
</evidence>